<dbReference type="InterPro" id="IPR041577">
    <property type="entry name" value="RT_RNaseH_2"/>
</dbReference>
<dbReference type="EMBL" id="JAVRJZ010000007">
    <property type="protein sequence ID" value="KAK2720072.1"/>
    <property type="molecule type" value="Genomic_DNA"/>
</dbReference>
<dbReference type="PANTHER" id="PTHR33064:SF37">
    <property type="entry name" value="RIBONUCLEASE H"/>
    <property type="match status" value="1"/>
</dbReference>
<dbReference type="Pfam" id="PF17919">
    <property type="entry name" value="RT_RNaseH_2"/>
    <property type="match status" value="1"/>
</dbReference>
<feature type="domain" description="Reverse transcriptase/retrotransposon-derived protein RNase H-like" evidence="2">
    <location>
        <begin position="57"/>
        <end position="128"/>
    </location>
</feature>
<sequence length="131" mass="14965">MKSFPEPTTKNEVRSFLGITVYYQKFVHNFYLVALLLTDLLPKRNTSHFMLFQKPRIAFKALKTVITTAPVLSSADFVKEFVPQTDALNTGIRAVLTQCNGEEHPITNKSKKLLPVKQCYLTLEFEALELK</sequence>
<dbReference type="PANTHER" id="PTHR33064">
    <property type="entry name" value="POL PROTEIN"/>
    <property type="match status" value="1"/>
</dbReference>
<evidence type="ECO:0000259" key="2">
    <source>
        <dbReference type="Pfam" id="PF17919"/>
    </source>
</evidence>
<proteinExistence type="predicted"/>
<dbReference type="InterPro" id="IPR043502">
    <property type="entry name" value="DNA/RNA_pol_sf"/>
</dbReference>
<gene>
    <name evidence="3" type="ORF">QYM36_004099</name>
</gene>
<dbReference type="AlphaFoldDB" id="A0AA88L7Q9"/>
<organism evidence="3 4">
    <name type="scientific">Artemia franciscana</name>
    <name type="common">Brine shrimp</name>
    <name type="synonym">Artemia sanfranciscana</name>
    <dbReference type="NCBI Taxonomy" id="6661"/>
    <lineage>
        <taxon>Eukaryota</taxon>
        <taxon>Metazoa</taxon>
        <taxon>Ecdysozoa</taxon>
        <taxon>Arthropoda</taxon>
        <taxon>Crustacea</taxon>
        <taxon>Branchiopoda</taxon>
        <taxon>Anostraca</taxon>
        <taxon>Artemiidae</taxon>
        <taxon>Artemia</taxon>
    </lineage>
</organism>
<dbReference type="InterPro" id="IPR051320">
    <property type="entry name" value="Viral_Replic_Matur_Polypro"/>
</dbReference>
<keyword evidence="4" id="KW-1185">Reference proteome</keyword>
<dbReference type="SUPFAM" id="SSF56672">
    <property type="entry name" value="DNA/RNA polymerases"/>
    <property type="match status" value="1"/>
</dbReference>
<protein>
    <recommendedName>
        <fullName evidence="1">RNA-directed DNA polymerase</fullName>
        <ecNumber evidence="1">2.7.7.49</ecNumber>
    </recommendedName>
</protein>
<dbReference type="FunFam" id="3.30.70.270:FF:000020">
    <property type="entry name" value="Transposon Tf2-6 polyprotein-like Protein"/>
    <property type="match status" value="1"/>
</dbReference>
<name>A0AA88L7Q9_ARTSF</name>
<dbReference type="GO" id="GO:0003964">
    <property type="term" value="F:RNA-directed DNA polymerase activity"/>
    <property type="evidence" value="ECO:0007669"/>
    <property type="project" value="UniProtKB-EC"/>
</dbReference>
<dbReference type="Gene3D" id="3.30.70.270">
    <property type="match status" value="1"/>
</dbReference>
<comment type="caution">
    <text evidence="3">The sequence shown here is derived from an EMBL/GenBank/DDBJ whole genome shotgun (WGS) entry which is preliminary data.</text>
</comment>
<dbReference type="Proteomes" id="UP001187531">
    <property type="component" value="Unassembled WGS sequence"/>
</dbReference>
<dbReference type="InterPro" id="IPR043128">
    <property type="entry name" value="Rev_trsase/Diguanyl_cyclase"/>
</dbReference>
<reference evidence="3" key="1">
    <citation type="submission" date="2023-07" db="EMBL/GenBank/DDBJ databases">
        <title>Chromosome-level genome assembly of Artemia franciscana.</title>
        <authorList>
            <person name="Jo E."/>
        </authorList>
    </citation>
    <scope>NUCLEOTIDE SEQUENCE</scope>
    <source>
        <tissue evidence="3">Whole body</tissue>
    </source>
</reference>
<evidence type="ECO:0000313" key="3">
    <source>
        <dbReference type="EMBL" id="KAK2720072.1"/>
    </source>
</evidence>
<evidence type="ECO:0000313" key="4">
    <source>
        <dbReference type="Proteomes" id="UP001187531"/>
    </source>
</evidence>
<dbReference type="EC" id="2.7.7.49" evidence="1"/>
<accession>A0AA88L7Q9</accession>
<evidence type="ECO:0000256" key="1">
    <source>
        <dbReference type="ARBA" id="ARBA00012493"/>
    </source>
</evidence>